<dbReference type="GO" id="GO:0003810">
    <property type="term" value="F:protein-glutamine gamma-glutamyltransferase activity"/>
    <property type="evidence" value="ECO:0007669"/>
    <property type="project" value="TreeGrafter"/>
</dbReference>
<evidence type="ECO:0000313" key="3">
    <source>
        <dbReference type="RefSeq" id="XP_042561161.1"/>
    </source>
</evidence>
<dbReference type="Pfam" id="PF00868">
    <property type="entry name" value="Transglut_N"/>
    <property type="match status" value="1"/>
</dbReference>
<sequence length="183" mass="20716">MALEISKVLLHVKENNKEHRTDDVSVKRLMVRRGQSFKITLHTNRQFQPDTDTLLFTAETGPKPSEEKGTRCVFGYPKSTGAKKAWTALVQESGRSSMTLAISSPADASVGSYNLYMREGSHASPQSITNMVLLFNPWCTGMQFLKHTSTNRHARLICKQMYADVRWPIHTDKCYTYACLPFP</sequence>
<feature type="domain" description="Transglutaminase N-terminal" evidence="1">
    <location>
        <begin position="7"/>
        <end position="118"/>
    </location>
</feature>
<dbReference type="InterPro" id="IPR050779">
    <property type="entry name" value="Transglutaminase"/>
</dbReference>
<dbReference type="Proteomes" id="UP000515152">
    <property type="component" value="Unplaced"/>
</dbReference>
<organism evidence="2 3">
    <name type="scientific">Clupea harengus</name>
    <name type="common">Atlantic herring</name>
    <dbReference type="NCBI Taxonomy" id="7950"/>
    <lineage>
        <taxon>Eukaryota</taxon>
        <taxon>Metazoa</taxon>
        <taxon>Chordata</taxon>
        <taxon>Craniata</taxon>
        <taxon>Vertebrata</taxon>
        <taxon>Euteleostomi</taxon>
        <taxon>Actinopterygii</taxon>
        <taxon>Neopterygii</taxon>
        <taxon>Teleostei</taxon>
        <taxon>Clupei</taxon>
        <taxon>Clupeiformes</taxon>
        <taxon>Clupeoidei</taxon>
        <taxon>Clupeidae</taxon>
        <taxon>Clupea</taxon>
    </lineage>
</organism>
<dbReference type="FunFam" id="2.60.40.10:FF:000278">
    <property type="entry name" value="Protein-glutamine gamma-glutamyltransferase 2"/>
    <property type="match status" value="1"/>
</dbReference>
<dbReference type="OrthoDB" id="437511at2759"/>
<accession>A0A8M1KAS6</accession>
<feature type="non-terminal residue" evidence="3">
    <location>
        <position position="183"/>
    </location>
</feature>
<protein>
    <submittedName>
        <fullName evidence="3">Protein-glutamine gamma-glutamyltransferase 5-like</fullName>
    </submittedName>
</protein>
<dbReference type="AlphaFoldDB" id="A0A8M1KAS6"/>
<proteinExistence type="predicted"/>
<dbReference type="InterPro" id="IPR001102">
    <property type="entry name" value="Transglutaminase_N"/>
</dbReference>
<dbReference type="PANTHER" id="PTHR11590">
    <property type="entry name" value="PROTEIN-GLUTAMINE GAMMA-GLUTAMYLTRANSFERASE"/>
    <property type="match status" value="1"/>
</dbReference>
<evidence type="ECO:0000313" key="2">
    <source>
        <dbReference type="Proteomes" id="UP000515152"/>
    </source>
</evidence>
<name>A0A8M1KAS6_CLUHA</name>
<keyword evidence="2" id="KW-1185">Reference proteome</keyword>
<dbReference type="KEGG" id="char:122130509"/>
<gene>
    <name evidence="3" type="primary">LOC122130509</name>
</gene>
<dbReference type="GeneID" id="122130509"/>
<reference evidence="3" key="1">
    <citation type="submission" date="2025-08" db="UniProtKB">
        <authorList>
            <consortium name="RefSeq"/>
        </authorList>
    </citation>
    <scope>IDENTIFICATION</scope>
</reference>
<dbReference type="RefSeq" id="XP_042561161.1">
    <property type="nucleotide sequence ID" value="XM_042705227.1"/>
</dbReference>
<dbReference type="PANTHER" id="PTHR11590:SF81">
    <property type="entry name" value="PROTEIN-GLUTAMINE GAMMA-GLUTAMYLTRANSFERASE K-LIKE ISOFORM X4"/>
    <property type="match status" value="1"/>
</dbReference>
<evidence type="ECO:0000259" key="1">
    <source>
        <dbReference type="Pfam" id="PF00868"/>
    </source>
</evidence>